<evidence type="ECO:0000313" key="2">
    <source>
        <dbReference type="Proteomes" id="UP001444661"/>
    </source>
</evidence>
<sequence>MYHMNSCTELPTHVPIDEGATVEVKPHDEQAYMSLRYQRRTACSSGQHPTEGGHRTLSKEANTTLGQHGHVSHGRRSDTTAAQRKLMLLGPIKTPRRFLAGLAGY</sequence>
<reference evidence="1 2" key="1">
    <citation type="submission" date="2023-01" db="EMBL/GenBank/DDBJ databases">
        <title>Analysis of 21 Apiospora genomes using comparative genomics revels a genus with tremendous synthesis potential of carbohydrate active enzymes and secondary metabolites.</title>
        <authorList>
            <person name="Sorensen T."/>
        </authorList>
    </citation>
    <scope>NUCLEOTIDE SEQUENCE [LARGE SCALE GENOMIC DNA]</scope>
    <source>
        <strain evidence="1 2">CBS 33761</strain>
    </source>
</reference>
<accession>A0ABR1SP75</accession>
<evidence type="ECO:0000313" key="1">
    <source>
        <dbReference type="EMBL" id="KAK8035524.1"/>
    </source>
</evidence>
<protein>
    <submittedName>
        <fullName evidence="1">Uncharacterized protein</fullName>
    </submittedName>
</protein>
<name>A0ABR1SP75_9PEZI</name>
<proteinExistence type="predicted"/>
<comment type="caution">
    <text evidence="1">The sequence shown here is derived from an EMBL/GenBank/DDBJ whole genome shotgun (WGS) entry which is preliminary data.</text>
</comment>
<dbReference type="EMBL" id="JAQQWK010000009">
    <property type="protein sequence ID" value="KAK8035524.1"/>
    <property type="molecule type" value="Genomic_DNA"/>
</dbReference>
<organism evidence="1 2">
    <name type="scientific">Apiospora rasikravindrae</name>
    <dbReference type="NCBI Taxonomy" id="990691"/>
    <lineage>
        <taxon>Eukaryota</taxon>
        <taxon>Fungi</taxon>
        <taxon>Dikarya</taxon>
        <taxon>Ascomycota</taxon>
        <taxon>Pezizomycotina</taxon>
        <taxon>Sordariomycetes</taxon>
        <taxon>Xylariomycetidae</taxon>
        <taxon>Amphisphaeriales</taxon>
        <taxon>Apiosporaceae</taxon>
        <taxon>Apiospora</taxon>
    </lineage>
</organism>
<gene>
    <name evidence="1" type="ORF">PG993_010519</name>
</gene>
<keyword evidence="2" id="KW-1185">Reference proteome</keyword>
<dbReference type="Proteomes" id="UP001444661">
    <property type="component" value="Unassembled WGS sequence"/>
</dbReference>